<dbReference type="GO" id="GO:0009512">
    <property type="term" value="C:cytochrome b6f complex"/>
    <property type="evidence" value="ECO:0007669"/>
    <property type="project" value="InterPro"/>
</dbReference>
<keyword evidence="6" id="KW-0249">Electron transport</keyword>
<dbReference type="eggNOG" id="ENOG502T0P7">
    <property type="taxonomic scope" value="Eukaryota"/>
</dbReference>
<comment type="subcellular location">
    <subcellularLocation>
        <location evidence="2">Membrane</location>
        <topology evidence="2">Single-pass membrane protein</topology>
    </subcellularLocation>
</comment>
<evidence type="ECO:0000256" key="12">
    <source>
        <dbReference type="SAM" id="Phobius"/>
    </source>
</evidence>
<evidence type="ECO:0000256" key="2">
    <source>
        <dbReference type="ARBA" id="ARBA00004167"/>
    </source>
</evidence>
<evidence type="ECO:0000256" key="11">
    <source>
        <dbReference type="ARBA" id="ARBA00031982"/>
    </source>
</evidence>
<sequence length="108" mass="11026">MAAVASTSAVVRPAVQKLAVRRPATARPAPKALRCLAQNEQQQRHQVAASAAAISVFALAAAAPAAQAATEVMQLAEGEPFIVNVGWAALAASFSFSLAAVVWGRSGM</sequence>
<evidence type="ECO:0000256" key="1">
    <source>
        <dbReference type="ARBA" id="ARBA00003068"/>
    </source>
</evidence>
<comment type="caution">
    <text evidence="13">The sequence shown here is derived from an EMBL/GenBank/DDBJ whole genome shotgun (WGS) entry which is preliminary data.</text>
</comment>
<dbReference type="EMBL" id="AGSI01000004">
    <property type="protein sequence ID" value="EIE25058.1"/>
    <property type="molecule type" value="Genomic_DNA"/>
</dbReference>
<keyword evidence="4" id="KW-0813">Transport</keyword>
<dbReference type="HAMAP" id="MF_00395">
    <property type="entry name" value="Cytb6_f_PetN"/>
    <property type="match status" value="1"/>
</dbReference>
<comment type="similarity">
    <text evidence="3">Belongs to the PetN family.</text>
</comment>
<keyword evidence="14" id="KW-1185">Reference proteome</keyword>
<evidence type="ECO:0000256" key="7">
    <source>
        <dbReference type="ARBA" id="ARBA00022989"/>
    </source>
</evidence>
<comment type="subunit">
    <text evidence="9">The 4 large subunits of the cytochrome b6-f complex are cytochrome b6, subunit IV (17 kDa polypeptide, PetD), cytochrome f and the Rieske protein, while the 4 small subunits are PetG, PetL, PetM and PetN. The complex functions as a dimer.</text>
</comment>
<dbReference type="AlphaFoldDB" id="I0Z339"/>
<gene>
    <name evidence="13" type="ORF">COCSUDRAFT_52753</name>
</gene>
<dbReference type="InterPro" id="IPR005497">
    <property type="entry name" value="Cytochrome_b6-f_cplx_su8"/>
</dbReference>
<dbReference type="SUPFAM" id="SSF103451">
    <property type="entry name" value="PetN subunit of the cytochrome b6f complex"/>
    <property type="match status" value="1"/>
</dbReference>
<reference evidence="13 14" key="1">
    <citation type="journal article" date="2012" name="Genome Biol.">
        <title>The genome of the polar eukaryotic microalga coccomyxa subellipsoidea reveals traits of cold adaptation.</title>
        <authorList>
            <person name="Blanc G."/>
            <person name="Agarkova I."/>
            <person name="Grimwood J."/>
            <person name="Kuo A."/>
            <person name="Brueggeman A."/>
            <person name="Dunigan D."/>
            <person name="Gurnon J."/>
            <person name="Ladunga I."/>
            <person name="Lindquist E."/>
            <person name="Lucas S."/>
            <person name="Pangilinan J."/>
            <person name="Proschold T."/>
            <person name="Salamov A."/>
            <person name="Schmutz J."/>
            <person name="Weeks D."/>
            <person name="Yamada T."/>
            <person name="Claverie J.M."/>
            <person name="Grigoriev I."/>
            <person name="Van Etten J."/>
            <person name="Lomsadze A."/>
            <person name="Borodovsky M."/>
        </authorList>
    </citation>
    <scope>NUCLEOTIDE SEQUENCE [LARGE SCALE GENOMIC DNA]</scope>
    <source>
        <strain evidence="13 14">C-169</strain>
    </source>
</reference>
<keyword evidence="8 12" id="KW-0472">Membrane</keyword>
<name>I0Z339_COCSC</name>
<feature type="transmembrane region" description="Helical" evidence="12">
    <location>
        <begin position="81"/>
        <end position="103"/>
    </location>
</feature>
<organism evidence="13 14">
    <name type="scientific">Coccomyxa subellipsoidea (strain C-169)</name>
    <name type="common">Green microalga</name>
    <dbReference type="NCBI Taxonomy" id="574566"/>
    <lineage>
        <taxon>Eukaryota</taxon>
        <taxon>Viridiplantae</taxon>
        <taxon>Chlorophyta</taxon>
        <taxon>core chlorophytes</taxon>
        <taxon>Trebouxiophyceae</taxon>
        <taxon>Trebouxiophyceae incertae sedis</taxon>
        <taxon>Coccomyxaceae</taxon>
        <taxon>Coccomyxa</taxon>
        <taxon>Coccomyxa subellipsoidea</taxon>
    </lineage>
</organism>
<protein>
    <recommendedName>
        <fullName evidence="10">Cytochrome b6-f complex subunit PetN</fullName>
    </recommendedName>
    <alternativeName>
        <fullName evidence="11">Cytochrome b6-f complex subunit VIII</fullName>
    </alternativeName>
</protein>
<evidence type="ECO:0000256" key="6">
    <source>
        <dbReference type="ARBA" id="ARBA00022982"/>
    </source>
</evidence>
<dbReference type="Proteomes" id="UP000007264">
    <property type="component" value="Unassembled WGS sequence"/>
</dbReference>
<dbReference type="GO" id="GO:0016020">
    <property type="term" value="C:membrane"/>
    <property type="evidence" value="ECO:0007669"/>
    <property type="project" value="UniProtKB-SubCell"/>
</dbReference>
<accession>I0Z339</accession>
<dbReference type="KEGG" id="csl:COCSUDRAFT_52753"/>
<evidence type="ECO:0000256" key="10">
    <source>
        <dbReference type="ARBA" id="ARBA00031459"/>
    </source>
</evidence>
<dbReference type="STRING" id="574566.I0Z339"/>
<evidence type="ECO:0000256" key="9">
    <source>
        <dbReference type="ARBA" id="ARBA00025834"/>
    </source>
</evidence>
<evidence type="ECO:0000256" key="5">
    <source>
        <dbReference type="ARBA" id="ARBA00022692"/>
    </source>
</evidence>
<comment type="function">
    <text evidence="1">Component of the cytochrome b6-f complex, which mediates electron transfer between photosystem II (PSII) and photosystem I (PSI), cyclic electron flow around PSI, and state transitions.</text>
</comment>
<evidence type="ECO:0000256" key="8">
    <source>
        <dbReference type="ARBA" id="ARBA00023136"/>
    </source>
</evidence>
<evidence type="ECO:0000313" key="13">
    <source>
        <dbReference type="EMBL" id="EIE25058.1"/>
    </source>
</evidence>
<dbReference type="RefSeq" id="XP_005649602.1">
    <property type="nucleotide sequence ID" value="XM_005649545.1"/>
</dbReference>
<keyword evidence="5 12" id="KW-0812">Transmembrane</keyword>
<evidence type="ECO:0000256" key="3">
    <source>
        <dbReference type="ARBA" id="ARBA00010969"/>
    </source>
</evidence>
<dbReference type="InterPro" id="IPR036143">
    <property type="entry name" value="Cytochr_b6-f_cplx_su8_sf"/>
</dbReference>
<keyword evidence="7 12" id="KW-1133">Transmembrane helix</keyword>
<dbReference type="Pfam" id="PF03742">
    <property type="entry name" value="PetN"/>
    <property type="match status" value="1"/>
</dbReference>
<proteinExistence type="inferred from homology"/>
<dbReference type="GO" id="GO:0017004">
    <property type="term" value="P:cytochrome complex assembly"/>
    <property type="evidence" value="ECO:0007669"/>
    <property type="project" value="InterPro"/>
</dbReference>
<evidence type="ECO:0000256" key="4">
    <source>
        <dbReference type="ARBA" id="ARBA00022448"/>
    </source>
</evidence>
<dbReference type="GeneID" id="17043061"/>
<evidence type="ECO:0000313" key="14">
    <source>
        <dbReference type="Proteomes" id="UP000007264"/>
    </source>
</evidence>
<feature type="transmembrane region" description="Helical" evidence="12">
    <location>
        <begin position="47"/>
        <end position="69"/>
    </location>
</feature>